<gene>
    <name evidence="1" type="ORF">GCM10008066_04010</name>
</gene>
<reference evidence="2" key="1">
    <citation type="journal article" date="2019" name="Int. J. Syst. Evol. Microbiol.">
        <title>The Global Catalogue of Microorganisms (GCM) 10K type strain sequencing project: providing services to taxonomists for standard genome sequencing and annotation.</title>
        <authorList>
            <consortium name="The Broad Institute Genomics Platform"/>
            <consortium name="The Broad Institute Genome Sequencing Center for Infectious Disease"/>
            <person name="Wu L."/>
            <person name="Ma J."/>
        </authorList>
    </citation>
    <scope>NUCLEOTIDE SEQUENCE [LARGE SCALE GENOMIC DNA]</scope>
    <source>
        <strain evidence="2">CCM 2767</strain>
    </source>
</reference>
<organism evidence="1 2">
    <name type="scientific">Oxalicibacterium faecigallinarum</name>
    <dbReference type="NCBI Taxonomy" id="573741"/>
    <lineage>
        <taxon>Bacteria</taxon>
        <taxon>Pseudomonadati</taxon>
        <taxon>Pseudomonadota</taxon>
        <taxon>Betaproteobacteria</taxon>
        <taxon>Burkholderiales</taxon>
        <taxon>Oxalobacteraceae</taxon>
        <taxon>Oxalicibacterium</taxon>
    </lineage>
</organism>
<comment type="caution">
    <text evidence="1">The sequence shown here is derived from an EMBL/GenBank/DDBJ whole genome shotgun (WGS) entry which is preliminary data.</text>
</comment>
<dbReference type="Proteomes" id="UP000642180">
    <property type="component" value="Unassembled WGS sequence"/>
</dbReference>
<dbReference type="EMBL" id="BMDI01000001">
    <property type="protein sequence ID" value="GGI16448.1"/>
    <property type="molecule type" value="Genomic_DNA"/>
</dbReference>
<evidence type="ECO:0000313" key="1">
    <source>
        <dbReference type="EMBL" id="GGI16448.1"/>
    </source>
</evidence>
<proteinExistence type="predicted"/>
<dbReference type="AlphaFoldDB" id="A0A8J3AMG8"/>
<sequence length="117" mass="12714">MDLNTDQLIAGLRAAASLPPIKVPMPEWGGVVYVRPLTVAEVEAQTAVVDKDEKTKIARSTCRVLCDADGNRLLDGDNPEHVAHIAQQEWSVLQRIMNAKRQANGEGEEGLAEAKNV</sequence>
<name>A0A8J3AMG8_9BURK</name>
<protein>
    <submittedName>
        <fullName evidence="1">Uncharacterized protein</fullName>
    </submittedName>
</protein>
<dbReference type="RefSeq" id="WP_188379607.1">
    <property type="nucleotide sequence ID" value="NZ_BMDI01000001.1"/>
</dbReference>
<keyword evidence="2" id="KW-1185">Reference proteome</keyword>
<accession>A0A8J3AMG8</accession>
<evidence type="ECO:0000313" key="2">
    <source>
        <dbReference type="Proteomes" id="UP000642180"/>
    </source>
</evidence>